<dbReference type="Gene3D" id="3.40.50.1820">
    <property type="entry name" value="alpha/beta hydrolase"/>
    <property type="match status" value="1"/>
</dbReference>
<dbReference type="PANTHER" id="PTHR43433:SF10">
    <property type="entry name" value="AB HYDROLASE-1 DOMAIN-CONTAINING PROTEIN"/>
    <property type="match status" value="1"/>
</dbReference>
<reference evidence="2" key="1">
    <citation type="submission" date="2020-07" db="EMBL/GenBank/DDBJ databases">
        <authorList>
            <person name="Camacho E."/>
        </authorList>
    </citation>
    <scope>NUCLEOTIDE SEQUENCE</scope>
    <source>
        <strain evidence="2">MPO218</strain>
    </source>
</reference>
<dbReference type="Proteomes" id="UP000664914">
    <property type="component" value="Chromosome"/>
</dbReference>
<protein>
    <submittedName>
        <fullName evidence="2">Alpha/beta hydrolase</fullName>
    </submittedName>
</protein>
<accession>A0A975D532</accession>
<dbReference type="AlphaFoldDB" id="A0A975D532"/>
<dbReference type="GO" id="GO:0016787">
    <property type="term" value="F:hydrolase activity"/>
    <property type="evidence" value="ECO:0007669"/>
    <property type="project" value="UniProtKB-KW"/>
</dbReference>
<dbReference type="RefSeq" id="WP_208633708.1">
    <property type="nucleotide sequence ID" value="NZ_CP059319.1"/>
</dbReference>
<keyword evidence="2" id="KW-0378">Hydrolase</keyword>
<name>A0A975D532_9SPHN</name>
<dbReference type="InterPro" id="IPR029058">
    <property type="entry name" value="AB_hydrolase_fold"/>
</dbReference>
<sequence>MAFTEFNGSSLYYEVLGEGDPILLIHGAAVSGLWFGDLPARLAETHRVIMPDLRGLGRSQRVEALAGPRAWVEDMWHVMDVAGVASAHVMGCSLGSRIAARMAIEKPDRVRTLTVDAPIIGLSAHGNSSLGTVFGEVDEDSDQAREWAQLHGPDWREVVAFYGRARATPGLQDYLTVRDELADIAMPTLICRGDLDDPVHPLEASFIWHKQTPRTELFVAPGMAQSSVMLERKDDFLSAFAAFLQRNDKDGAA</sequence>
<evidence type="ECO:0000313" key="3">
    <source>
        <dbReference type="Proteomes" id="UP000664914"/>
    </source>
</evidence>
<proteinExistence type="predicted"/>
<dbReference type="SUPFAM" id="SSF53474">
    <property type="entry name" value="alpha/beta-Hydrolases"/>
    <property type="match status" value="1"/>
</dbReference>
<dbReference type="EMBL" id="CP059319">
    <property type="protein sequence ID" value="QTH23270.1"/>
    <property type="molecule type" value="Genomic_DNA"/>
</dbReference>
<gene>
    <name evidence="2" type="ORF">HRJ34_07160</name>
</gene>
<reference evidence="2" key="2">
    <citation type="submission" date="2021-04" db="EMBL/GenBank/DDBJ databases">
        <title>Isolation and genomic analysis of the ibuprofen-degrading bacterium Sphingomonas strain MPO218.</title>
        <authorList>
            <person name="Aulestia M."/>
            <person name="Flores A."/>
            <person name="Mangas E.L."/>
            <person name="Perez-Pulido A.J."/>
            <person name="Santero E."/>
            <person name="Camacho E.M."/>
        </authorList>
    </citation>
    <scope>NUCLEOTIDE SEQUENCE</scope>
    <source>
        <strain evidence="2">MPO218</strain>
    </source>
</reference>
<feature type="domain" description="AB hydrolase-1" evidence="1">
    <location>
        <begin position="21"/>
        <end position="124"/>
    </location>
</feature>
<organism evidence="2 3">
    <name type="scientific">Rhizorhabdus wittichii</name>
    <dbReference type="NCBI Taxonomy" id="160791"/>
    <lineage>
        <taxon>Bacteria</taxon>
        <taxon>Pseudomonadati</taxon>
        <taxon>Pseudomonadota</taxon>
        <taxon>Alphaproteobacteria</taxon>
        <taxon>Sphingomonadales</taxon>
        <taxon>Sphingomonadaceae</taxon>
        <taxon>Rhizorhabdus</taxon>
    </lineage>
</organism>
<evidence type="ECO:0000259" key="1">
    <source>
        <dbReference type="Pfam" id="PF00561"/>
    </source>
</evidence>
<dbReference type="PANTHER" id="PTHR43433">
    <property type="entry name" value="HYDROLASE, ALPHA/BETA FOLD FAMILY PROTEIN"/>
    <property type="match status" value="1"/>
</dbReference>
<dbReference type="InterPro" id="IPR050471">
    <property type="entry name" value="AB_hydrolase"/>
</dbReference>
<evidence type="ECO:0000313" key="2">
    <source>
        <dbReference type="EMBL" id="QTH23270.1"/>
    </source>
</evidence>
<dbReference type="PRINTS" id="PR00111">
    <property type="entry name" value="ABHYDROLASE"/>
</dbReference>
<dbReference type="InterPro" id="IPR000073">
    <property type="entry name" value="AB_hydrolase_1"/>
</dbReference>
<dbReference type="Pfam" id="PF00561">
    <property type="entry name" value="Abhydrolase_1"/>
    <property type="match status" value="1"/>
</dbReference>